<dbReference type="InterPro" id="IPR039494">
    <property type="entry name" value="F8A"/>
</dbReference>
<name>A0AAN9BXH3_9CAEN</name>
<gene>
    <name evidence="1" type="ORF">V1264_012570</name>
</gene>
<proteinExistence type="predicted"/>
<dbReference type="AlphaFoldDB" id="A0AAN9BXH3"/>
<dbReference type="EMBL" id="JBAMIC010000002">
    <property type="protein sequence ID" value="KAK7113241.1"/>
    <property type="molecule type" value="Genomic_DNA"/>
</dbReference>
<dbReference type="PANTHER" id="PTHR16797:SF4">
    <property type="entry name" value="40-KDA HUNTINGTIN-ASSOCIATED PROTEIN"/>
    <property type="match status" value="1"/>
</dbReference>
<organism evidence="1 2">
    <name type="scientific">Littorina saxatilis</name>
    <dbReference type="NCBI Taxonomy" id="31220"/>
    <lineage>
        <taxon>Eukaryota</taxon>
        <taxon>Metazoa</taxon>
        <taxon>Spiralia</taxon>
        <taxon>Lophotrochozoa</taxon>
        <taxon>Mollusca</taxon>
        <taxon>Gastropoda</taxon>
        <taxon>Caenogastropoda</taxon>
        <taxon>Littorinimorpha</taxon>
        <taxon>Littorinoidea</taxon>
        <taxon>Littorinidae</taxon>
        <taxon>Littorina</taxon>
    </lineage>
</organism>
<dbReference type="Pfam" id="PF14938">
    <property type="entry name" value="SNAP"/>
    <property type="match status" value="1"/>
</dbReference>
<dbReference type="PANTHER" id="PTHR16797">
    <property type="entry name" value="FACTOR VIII-ASSOCIATED GENE 1"/>
    <property type="match status" value="1"/>
</dbReference>
<reference evidence="1 2" key="1">
    <citation type="submission" date="2024-02" db="EMBL/GenBank/DDBJ databases">
        <title>Chromosome-scale genome assembly of the rough periwinkle Littorina saxatilis.</title>
        <authorList>
            <person name="De Jode A."/>
            <person name="Faria R."/>
            <person name="Formenti G."/>
            <person name="Sims Y."/>
            <person name="Smith T.P."/>
            <person name="Tracey A."/>
            <person name="Wood J.M.D."/>
            <person name="Zagrodzka Z.B."/>
            <person name="Johannesson K."/>
            <person name="Butlin R.K."/>
            <person name="Leder E.H."/>
        </authorList>
    </citation>
    <scope>NUCLEOTIDE SEQUENCE [LARGE SCALE GENOMIC DNA]</scope>
    <source>
        <strain evidence="1">Snail1</strain>
        <tissue evidence="1">Muscle</tissue>
    </source>
</reference>
<dbReference type="Gene3D" id="1.25.40.10">
    <property type="entry name" value="Tetratricopeptide repeat domain"/>
    <property type="match status" value="1"/>
</dbReference>
<evidence type="ECO:0008006" key="3">
    <source>
        <dbReference type="Google" id="ProtNLM"/>
    </source>
</evidence>
<dbReference type="GO" id="GO:0099518">
    <property type="term" value="P:vesicle cytoskeletal trafficking"/>
    <property type="evidence" value="ECO:0007669"/>
    <property type="project" value="TreeGrafter"/>
</dbReference>
<accession>A0AAN9BXH3</accession>
<dbReference type="Proteomes" id="UP001374579">
    <property type="component" value="Unassembled WGS sequence"/>
</dbReference>
<protein>
    <recommendedName>
        <fullName evidence="3">Factor VIII intron 22 protein</fullName>
    </recommendedName>
</protein>
<sequence>MEKDSDILSRYRAVTNKLKKRFLKKPNVAEGSEQFSSLAKTLKAQECPQYAGFCYLAQARCEHTLSNGAGEAQALMDAARSFLKAEHADVELHCPSFQEHLTACINCYSHAIRVHIENKQTALAAALCLELGNSLRSFNKHGEATAHYQRAAELVSQSPLDCLASLNLVAQCKLETKDYEGALAVLTEMAYLAQERGGSSTTGKPIGAYCDVLAQCEVTRVLLLMLLQPTPQRIRPEHAQTLEKYAWESSEDNFTEIFLGEDLFLLLQSVVMACQSKELDSLRALQSDMWPLLEPEQNQLLHLVIQELAHPSGEGV</sequence>
<evidence type="ECO:0000313" key="1">
    <source>
        <dbReference type="EMBL" id="KAK7113241.1"/>
    </source>
</evidence>
<dbReference type="InterPro" id="IPR011990">
    <property type="entry name" value="TPR-like_helical_dom_sf"/>
</dbReference>
<comment type="caution">
    <text evidence="1">The sequence shown here is derived from an EMBL/GenBank/DDBJ whole genome shotgun (WGS) entry which is preliminary data.</text>
</comment>
<evidence type="ECO:0000313" key="2">
    <source>
        <dbReference type="Proteomes" id="UP001374579"/>
    </source>
</evidence>
<keyword evidence="2" id="KW-1185">Reference proteome</keyword>
<dbReference type="SUPFAM" id="SSF48452">
    <property type="entry name" value="TPR-like"/>
    <property type="match status" value="1"/>
</dbReference>
<dbReference type="GO" id="GO:0005769">
    <property type="term" value="C:early endosome"/>
    <property type="evidence" value="ECO:0007669"/>
    <property type="project" value="TreeGrafter"/>
</dbReference>